<dbReference type="Pfam" id="PF01078">
    <property type="entry name" value="Mg_chelatase"/>
    <property type="match status" value="1"/>
</dbReference>
<dbReference type="PANTHER" id="PTHR32039:SF7">
    <property type="entry name" value="COMPETENCE PROTEIN COMM"/>
    <property type="match status" value="1"/>
</dbReference>
<name>A0ABP3DMX6_9GAMM</name>
<evidence type="ECO:0000256" key="3">
    <source>
        <dbReference type="ARBA" id="ARBA00022840"/>
    </source>
</evidence>
<dbReference type="InterPro" id="IPR004482">
    <property type="entry name" value="Mg_chelat-rel"/>
</dbReference>
<dbReference type="NCBIfam" id="NF007365">
    <property type="entry name" value="PRK09862.1"/>
    <property type="match status" value="1"/>
</dbReference>
<dbReference type="SMART" id="SM00382">
    <property type="entry name" value="AAA"/>
    <property type="match status" value="1"/>
</dbReference>
<proteinExistence type="inferred from homology"/>
<evidence type="ECO:0000256" key="2">
    <source>
        <dbReference type="ARBA" id="ARBA00022741"/>
    </source>
</evidence>
<evidence type="ECO:0000313" key="5">
    <source>
        <dbReference type="EMBL" id="GAA0234501.1"/>
    </source>
</evidence>
<dbReference type="PROSITE" id="PS50051">
    <property type="entry name" value="MCM_2"/>
    <property type="match status" value="1"/>
</dbReference>
<dbReference type="Gene3D" id="3.30.230.10">
    <property type="match status" value="1"/>
</dbReference>
<gene>
    <name evidence="5" type="ORF">GCM10008964_27310</name>
</gene>
<dbReference type="Pfam" id="PF13335">
    <property type="entry name" value="Mg_chelatase_C"/>
    <property type="match status" value="1"/>
</dbReference>
<dbReference type="RefSeq" id="WP_343749795.1">
    <property type="nucleotide sequence ID" value="NZ_BAAADG010000018.1"/>
</dbReference>
<dbReference type="InterPro" id="IPR027417">
    <property type="entry name" value="P-loop_NTPase"/>
</dbReference>
<reference evidence="6" key="1">
    <citation type="journal article" date="2019" name="Int. J. Syst. Evol. Microbiol.">
        <title>The Global Catalogue of Microorganisms (GCM) 10K type strain sequencing project: providing services to taxonomists for standard genome sequencing and annotation.</title>
        <authorList>
            <consortium name="The Broad Institute Genomics Platform"/>
            <consortium name="The Broad Institute Genome Sequencing Center for Infectious Disease"/>
            <person name="Wu L."/>
            <person name="Ma J."/>
        </authorList>
    </citation>
    <scope>NUCLEOTIDE SEQUENCE [LARGE SCALE GENOMIC DNA]</scope>
    <source>
        <strain evidence="6">JCM 6886</strain>
    </source>
</reference>
<dbReference type="InterPro" id="IPR003593">
    <property type="entry name" value="AAA+_ATPase"/>
</dbReference>
<accession>A0ABP3DMX6</accession>
<dbReference type="PRINTS" id="PR01657">
    <property type="entry name" value="MCMFAMILY"/>
</dbReference>
<keyword evidence="3" id="KW-0067">ATP-binding</keyword>
<dbReference type="SUPFAM" id="SSF54211">
    <property type="entry name" value="Ribosomal protein S5 domain 2-like"/>
    <property type="match status" value="1"/>
</dbReference>
<dbReference type="PANTHER" id="PTHR32039">
    <property type="entry name" value="MAGNESIUM-CHELATASE SUBUNIT CHLI"/>
    <property type="match status" value="1"/>
</dbReference>
<dbReference type="CDD" id="cd00009">
    <property type="entry name" value="AAA"/>
    <property type="match status" value="1"/>
</dbReference>
<keyword evidence="2" id="KW-0547">Nucleotide-binding</keyword>
<comment type="similarity">
    <text evidence="1">Belongs to the Mg-chelatase subunits D/I family. ComM subfamily.</text>
</comment>
<dbReference type="InterPro" id="IPR014721">
    <property type="entry name" value="Ribsml_uS5_D2-typ_fold_subgr"/>
</dbReference>
<dbReference type="InterPro" id="IPR045006">
    <property type="entry name" value="CHLI-like"/>
</dbReference>
<sequence>MSIAKVYSRAVTGIHAQEVTIEVHLSNGLPSLSIVGMPETAVKESKDRVRSAILNSQFTFPQQRITINLAPADLPKEGGRFDLPIALGILAASNQIPLQTIADKEFIGELGLAGECRSVRGVLPTALAASAAKRTLILPEINAGEAALIEQCESFGADNLLAVCAHLHGQKRLNLASSPDLSDAADYPDLIDIRGQSHARRALEIAAAGSHSILFCGPPGTGKTMLASRLPGILTTMSEAEAVETAAIHSIASNGFDPGHWRQRPFRSPHHTASAVALVGGGSHPRPGEISLAHNGVLFLDELPEFDRRVLEVLREPIESGKISVSRAAHQAEFPARFQLVAAMNPCPCGYLGESRCRCTEEQVRRYRAKVSGPLLDRIDMLVDVPAVDKSLLRHQHVDVTAEYSEQVRHRVEKARKRQLDRQRKANNLLDQKEIEDVCLLSEDDYQLVEKAIVRLGLSARAYHRILKVARTIADLAGSRQIQTEHLSEAISYRRLDVGH</sequence>
<dbReference type="InterPro" id="IPR025158">
    <property type="entry name" value="Mg_chelat-rel_C"/>
</dbReference>
<dbReference type="InterPro" id="IPR020568">
    <property type="entry name" value="Ribosomal_Su5_D2-typ_SF"/>
</dbReference>
<dbReference type="EMBL" id="BAAADG010000018">
    <property type="protein sequence ID" value="GAA0234501.1"/>
    <property type="molecule type" value="Genomic_DNA"/>
</dbReference>
<evidence type="ECO:0000256" key="1">
    <source>
        <dbReference type="ARBA" id="ARBA00006354"/>
    </source>
</evidence>
<dbReference type="SUPFAM" id="SSF52540">
    <property type="entry name" value="P-loop containing nucleoside triphosphate hydrolases"/>
    <property type="match status" value="1"/>
</dbReference>
<organism evidence="5 6">
    <name type="scientific">Methylophaga marina</name>
    <dbReference type="NCBI Taxonomy" id="45495"/>
    <lineage>
        <taxon>Bacteria</taxon>
        <taxon>Pseudomonadati</taxon>
        <taxon>Pseudomonadota</taxon>
        <taxon>Gammaproteobacteria</taxon>
        <taxon>Thiotrichales</taxon>
        <taxon>Piscirickettsiaceae</taxon>
        <taxon>Methylophaga</taxon>
    </lineage>
</organism>
<dbReference type="NCBIfam" id="TIGR00368">
    <property type="entry name" value="YifB family Mg chelatase-like AAA ATPase"/>
    <property type="match status" value="1"/>
</dbReference>
<dbReference type="Gene3D" id="3.40.50.300">
    <property type="entry name" value="P-loop containing nucleotide triphosphate hydrolases"/>
    <property type="match status" value="1"/>
</dbReference>
<dbReference type="Proteomes" id="UP001501476">
    <property type="component" value="Unassembled WGS sequence"/>
</dbReference>
<dbReference type="InterPro" id="IPR000523">
    <property type="entry name" value="Mg_chelatse_chII-like_cat_dom"/>
</dbReference>
<dbReference type="InterPro" id="IPR001208">
    <property type="entry name" value="MCM_dom"/>
</dbReference>
<feature type="domain" description="MCM C-terminal AAA(+) ATPase" evidence="4">
    <location>
        <begin position="288"/>
        <end position="382"/>
    </location>
</feature>
<evidence type="ECO:0000313" key="6">
    <source>
        <dbReference type="Proteomes" id="UP001501476"/>
    </source>
</evidence>
<protein>
    <submittedName>
        <fullName evidence="5">YifB family Mg chelatase-like AAA ATPase</fullName>
    </submittedName>
</protein>
<keyword evidence="6" id="KW-1185">Reference proteome</keyword>
<comment type="caution">
    <text evidence="5">The sequence shown here is derived from an EMBL/GenBank/DDBJ whole genome shotgun (WGS) entry which is preliminary data.</text>
</comment>
<evidence type="ECO:0000259" key="4">
    <source>
        <dbReference type="PROSITE" id="PS50051"/>
    </source>
</evidence>
<dbReference type="Pfam" id="PF13541">
    <property type="entry name" value="ChlI"/>
    <property type="match status" value="1"/>
</dbReference>